<keyword evidence="5" id="KW-0460">Magnesium</keyword>
<evidence type="ECO:0000256" key="8">
    <source>
        <dbReference type="PROSITE-ProRule" id="PRU00703"/>
    </source>
</evidence>
<organism evidence="11">
    <name type="scientific">candidate division WOR-3 bacterium</name>
    <dbReference type="NCBI Taxonomy" id="2052148"/>
    <lineage>
        <taxon>Bacteria</taxon>
        <taxon>Bacteria division WOR-3</taxon>
    </lineage>
</organism>
<evidence type="ECO:0000256" key="9">
    <source>
        <dbReference type="SAM" id="Phobius"/>
    </source>
</evidence>
<accession>A0A7C4XL73</accession>
<evidence type="ECO:0000256" key="3">
    <source>
        <dbReference type="ARBA" id="ARBA00022448"/>
    </source>
</evidence>
<feature type="transmembrane region" description="Helical" evidence="9">
    <location>
        <begin position="210"/>
        <end position="233"/>
    </location>
</feature>
<keyword evidence="3" id="KW-0813">Transport</keyword>
<dbReference type="SUPFAM" id="SSF161093">
    <property type="entry name" value="MgtE membrane domain-like"/>
    <property type="match status" value="1"/>
</dbReference>
<feature type="transmembrane region" description="Helical" evidence="9">
    <location>
        <begin position="71"/>
        <end position="91"/>
    </location>
</feature>
<keyword evidence="4 9" id="KW-0812">Transmembrane</keyword>
<evidence type="ECO:0000256" key="4">
    <source>
        <dbReference type="ARBA" id="ARBA00022692"/>
    </source>
</evidence>
<dbReference type="InterPro" id="IPR046342">
    <property type="entry name" value="CBS_dom_sf"/>
</dbReference>
<evidence type="ECO:0000256" key="5">
    <source>
        <dbReference type="ARBA" id="ARBA00022842"/>
    </source>
</evidence>
<dbReference type="PROSITE" id="PS51371">
    <property type="entry name" value="CBS"/>
    <property type="match status" value="1"/>
</dbReference>
<reference evidence="11" key="1">
    <citation type="journal article" date="2020" name="mSystems">
        <title>Genome- and Community-Level Interaction Insights into Carbon Utilization and Element Cycling Functions of Hydrothermarchaeota in Hydrothermal Sediment.</title>
        <authorList>
            <person name="Zhou Z."/>
            <person name="Liu Y."/>
            <person name="Xu W."/>
            <person name="Pan J."/>
            <person name="Luo Z.H."/>
            <person name="Li M."/>
        </authorList>
    </citation>
    <scope>NUCLEOTIDE SEQUENCE [LARGE SCALE GENOMIC DNA]</scope>
    <source>
        <strain evidence="11">SpSt-774</strain>
    </source>
</reference>
<evidence type="ECO:0000256" key="1">
    <source>
        <dbReference type="ARBA" id="ARBA00004141"/>
    </source>
</evidence>
<evidence type="ECO:0000259" key="10">
    <source>
        <dbReference type="PROSITE" id="PS51371"/>
    </source>
</evidence>
<proteinExistence type="inferred from homology"/>
<dbReference type="PANTHER" id="PTHR41394:SF8">
    <property type="entry name" value="MAGNESIUM TRANSPORTER MGTE"/>
    <property type="match status" value="1"/>
</dbReference>
<dbReference type="GO" id="GO:0008324">
    <property type="term" value="F:monoatomic cation transmembrane transporter activity"/>
    <property type="evidence" value="ECO:0007669"/>
    <property type="project" value="InterPro"/>
</dbReference>
<dbReference type="SUPFAM" id="SSF54631">
    <property type="entry name" value="CBS-domain pair"/>
    <property type="match status" value="1"/>
</dbReference>
<name>A0A7C4XL73_UNCW3</name>
<protein>
    <submittedName>
        <fullName evidence="11">Magnesium transporter</fullName>
    </submittedName>
</protein>
<feature type="transmembrane region" description="Helical" evidence="9">
    <location>
        <begin position="145"/>
        <end position="165"/>
    </location>
</feature>
<dbReference type="Pfam" id="PF00571">
    <property type="entry name" value="CBS"/>
    <property type="match status" value="1"/>
</dbReference>
<comment type="caution">
    <text evidence="11">The sequence shown here is derived from an EMBL/GenBank/DDBJ whole genome shotgun (WGS) entry which is preliminary data.</text>
</comment>
<dbReference type="GO" id="GO:0016020">
    <property type="term" value="C:membrane"/>
    <property type="evidence" value="ECO:0007669"/>
    <property type="project" value="UniProtKB-SubCell"/>
</dbReference>
<evidence type="ECO:0000256" key="7">
    <source>
        <dbReference type="ARBA" id="ARBA00023136"/>
    </source>
</evidence>
<dbReference type="EMBL" id="DTGZ01000118">
    <property type="protein sequence ID" value="HGV97898.1"/>
    <property type="molecule type" value="Genomic_DNA"/>
</dbReference>
<comment type="similarity">
    <text evidence="2">Belongs to the SLC41A transporter family.</text>
</comment>
<feature type="transmembrane region" description="Helical" evidence="9">
    <location>
        <begin position="172"/>
        <end position="198"/>
    </location>
</feature>
<comment type="subcellular location">
    <subcellularLocation>
        <location evidence="1">Membrane</location>
        <topology evidence="1">Multi-pass membrane protein</topology>
    </subcellularLocation>
</comment>
<dbReference type="Gene3D" id="3.10.580.10">
    <property type="entry name" value="CBS-domain"/>
    <property type="match status" value="1"/>
</dbReference>
<feature type="domain" description="CBS" evidence="10">
    <location>
        <begin position="1"/>
        <end position="37"/>
    </location>
</feature>
<gene>
    <name evidence="11" type="ORF">ENV60_06345</name>
</gene>
<keyword evidence="7 9" id="KW-0472">Membrane</keyword>
<evidence type="ECO:0000256" key="2">
    <source>
        <dbReference type="ARBA" id="ARBA00009749"/>
    </source>
</evidence>
<dbReference type="InterPro" id="IPR000644">
    <property type="entry name" value="CBS_dom"/>
</dbReference>
<evidence type="ECO:0000256" key="6">
    <source>
        <dbReference type="ARBA" id="ARBA00022989"/>
    </source>
</evidence>
<keyword evidence="8" id="KW-0129">CBS domain</keyword>
<dbReference type="Gene3D" id="1.10.357.20">
    <property type="entry name" value="SLC41 divalent cation transporters, integral membrane domain"/>
    <property type="match status" value="1"/>
</dbReference>
<evidence type="ECO:0000313" key="11">
    <source>
        <dbReference type="EMBL" id="HGV97898.1"/>
    </source>
</evidence>
<dbReference type="InterPro" id="IPR006667">
    <property type="entry name" value="SLC41_membr_dom"/>
</dbReference>
<dbReference type="PANTHER" id="PTHR41394">
    <property type="entry name" value="MAGNESIUM TRANSPORTER MGTE"/>
    <property type="match status" value="1"/>
</dbReference>
<sequence length="234" mass="25355">MQKYDLIALPVTNAEGQLLGIVTIDDIVDILQEEQTEDFTKISAIATKPAQLDFITKLKEIPLNKLYRSRVTWLLALLIMDFITGGIIQGFQETIARYVVLVTFLPVLVDTAGNAGSQSATLVIRAMALGTIQMRDWLYLLGRELLVAGALGITMGLGISFMGILRGRSITIASVVVLAMVINVVVGSLIGILLPFIFTKFKKDPATASTPLITTLADIIGTGIYLGIAFLMLR</sequence>
<dbReference type="Pfam" id="PF01769">
    <property type="entry name" value="MgtE"/>
    <property type="match status" value="1"/>
</dbReference>
<dbReference type="InterPro" id="IPR036739">
    <property type="entry name" value="SLC41_membr_dom_sf"/>
</dbReference>
<keyword evidence="6 9" id="KW-1133">Transmembrane helix</keyword>
<dbReference type="AlphaFoldDB" id="A0A7C4XL73"/>